<accession>A0A1D7UV18</accession>
<organism evidence="4 5">
    <name type="scientific">Leptospira tipperaryensis</name>
    <dbReference type="NCBI Taxonomy" id="2564040"/>
    <lineage>
        <taxon>Bacteria</taxon>
        <taxon>Pseudomonadati</taxon>
        <taxon>Spirochaetota</taxon>
        <taxon>Spirochaetia</taxon>
        <taxon>Leptospirales</taxon>
        <taxon>Leptospiraceae</taxon>
        <taxon>Leptospira</taxon>
    </lineage>
</organism>
<keyword evidence="2" id="KW-0313">Glucose metabolism</keyword>
<keyword evidence="3" id="KW-0812">Transmembrane</keyword>
<keyword evidence="3" id="KW-0472">Membrane</keyword>
<evidence type="ECO:0000313" key="5">
    <source>
        <dbReference type="Proteomes" id="UP000094197"/>
    </source>
</evidence>
<dbReference type="Pfam" id="PF10282">
    <property type="entry name" value="Lactonase"/>
    <property type="match status" value="3"/>
</dbReference>
<protein>
    <submittedName>
        <fullName evidence="4">Uncharacterized protein</fullName>
    </submittedName>
</protein>
<dbReference type="InterPro" id="IPR015943">
    <property type="entry name" value="WD40/YVTN_repeat-like_dom_sf"/>
</dbReference>
<reference evidence="4 5" key="1">
    <citation type="submission" date="2016-04" db="EMBL/GenBank/DDBJ databases">
        <title>Complete genome seqeunce of Leptospira alstonii serovar Room22.</title>
        <authorList>
            <person name="Nally J.E."/>
            <person name="Bayles D.O."/>
            <person name="Hurley D."/>
            <person name="Fanning S."/>
            <person name="McMahon B.J."/>
            <person name="Arent Z."/>
        </authorList>
    </citation>
    <scope>NUCLEOTIDE SEQUENCE [LARGE SCALE GENOMIC DNA]</scope>
    <source>
        <strain evidence="4 5">GWTS #1</strain>
    </source>
</reference>
<dbReference type="AlphaFoldDB" id="A0A1D7UV18"/>
<dbReference type="KEGG" id="laj:A0128_05785"/>
<evidence type="ECO:0000313" key="4">
    <source>
        <dbReference type="EMBL" id="AOP33398.1"/>
    </source>
</evidence>
<comment type="similarity">
    <text evidence="1">Belongs to the cycloisomerase 2 family.</text>
</comment>
<dbReference type="InterPro" id="IPR011045">
    <property type="entry name" value="N2O_reductase_N"/>
</dbReference>
<dbReference type="GO" id="GO:0006006">
    <property type="term" value="P:glucose metabolic process"/>
    <property type="evidence" value="ECO:0007669"/>
    <property type="project" value="UniProtKB-KW"/>
</dbReference>
<keyword evidence="2" id="KW-0119">Carbohydrate metabolism</keyword>
<gene>
    <name evidence="4" type="ORF">A0128_05785</name>
</gene>
<dbReference type="PANTHER" id="PTHR30344">
    <property type="entry name" value="6-PHOSPHOGLUCONOLACTONASE-RELATED"/>
    <property type="match status" value="1"/>
</dbReference>
<sequence length="538" mass="57165">MEKNYCPSFKDRLEPVRKRASLFTKKGFRKKNSSSISFFLFYSCFLFLFLFLIDCDPLPYQNTCDPFNKDFNTIFMIKAALNDKTATCGLGRKVSANLKVIDTSPVEGASSVVRGSVIQFSFSELMDASSLTVQSSAGVCSGSIQISSDNFASCIGGSINFITNPKIQIVPSKILGGGVNYKIRVTTDVLNSSGESMANVYTSETGFFTNGSWAYVTNATTGDIWMFTIDPATGVLINNTPATIAAASSPISLAVHPSGKFLYCANQGSGSIYYYSIDSTTGNLTLINAIGAADVTSFKIHPSGNFAFATAANPTNVIYEYRIDPLTGALTPNTVSQILALGNPRDITIDPTGKYAFATLYTSGNVNSYSIDSSGLLNAISITPGSINPAGINMDPSGRFLYWANNTGNTVSIFQMDSLGVLTLAGAFSTNTAPWSIHFDPKGRIAYVANNASATTNVSIGLLDPITGLLTPVGGPLTPSLGTRNFVVDPSGKYAYSTESSGNIVYMYRIIDSSGNLSFNTPAFTGVGATGGYAIEIY</sequence>
<keyword evidence="3" id="KW-1133">Transmembrane helix</keyword>
<evidence type="ECO:0000256" key="3">
    <source>
        <dbReference type="SAM" id="Phobius"/>
    </source>
</evidence>
<dbReference type="Gene3D" id="2.130.10.10">
    <property type="entry name" value="YVTN repeat-like/Quinoprotein amine dehydrogenase"/>
    <property type="match status" value="3"/>
</dbReference>
<dbReference type="OrthoDB" id="344143at2"/>
<name>A0A1D7UV18_9LEPT</name>
<feature type="transmembrane region" description="Helical" evidence="3">
    <location>
        <begin position="35"/>
        <end position="53"/>
    </location>
</feature>
<dbReference type="EMBL" id="CP015217">
    <property type="protein sequence ID" value="AOP33398.1"/>
    <property type="molecule type" value="Genomic_DNA"/>
</dbReference>
<dbReference type="SUPFAM" id="SSF50974">
    <property type="entry name" value="Nitrous oxide reductase, N-terminal domain"/>
    <property type="match status" value="2"/>
</dbReference>
<dbReference type="GO" id="GO:0017057">
    <property type="term" value="F:6-phosphogluconolactonase activity"/>
    <property type="evidence" value="ECO:0007669"/>
    <property type="project" value="TreeGrafter"/>
</dbReference>
<dbReference type="InterPro" id="IPR050282">
    <property type="entry name" value="Cycloisomerase_2"/>
</dbReference>
<dbReference type="PANTHER" id="PTHR30344:SF1">
    <property type="entry name" value="6-PHOSPHOGLUCONOLACTONASE"/>
    <property type="match status" value="1"/>
</dbReference>
<proteinExistence type="inferred from homology"/>
<evidence type="ECO:0000256" key="2">
    <source>
        <dbReference type="ARBA" id="ARBA00022526"/>
    </source>
</evidence>
<dbReference type="RefSeq" id="WP_069606635.1">
    <property type="nucleotide sequence ID" value="NZ_CP015217.1"/>
</dbReference>
<dbReference type="InterPro" id="IPR019405">
    <property type="entry name" value="Lactonase_7-beta_prop"/>
</dbReference>
<dbReference type="Proteomes" id="UP000094197">
    <property type="component" value="Chromosome 1"/>
</dbReference>
<evidence type="ECO:0000256" key="1">
    <source>
        <dbReference type="ARBA" id="ARBA00005564"/>
    </source>
</evidence>
<keyword evidence="5" id="KW-1185">Reference proteome</keyword>